<feature type="compositionally biased region" description="Polar residues" evidence="1">
    <location>
        <begin position="14"/>
        <end position="25"/>
    </location>
</feature>
<keyword evidence="3" id="KW-1185">Reference proteome</keyword>
<accession>A0AAE3VD18</accession>
<evidence type="ECO:0000313" key="3">
    <source>
        <dbReference type="Proteomes" id="UP001238163"/>
    </source>
</evidence>
<name>A0AAE3VD18_9BACT</name>
<dbReference type="RefSeq" id="WP_307259139.1">
    <property type="nucleotide sequence ID" value="NZ_JAUSVL010000001.1"/>
</dbReference>
<evidence type="ECO:0000313" key="2">
    <source>
        <dbReference type="EMBL" id="MDQ0287974.1"/>
    </source>
</evidence>
<dbReference type="Proteomes" id="UP001238163">
    <property type="component" value="Unassembled WGS sequence"/>
</dbReference>
<gene>
    <name evidence="2" type="ORF">J3R75_000081</name>
</gene>
<feature type="region of interest" description="Disordered" evidence="1">
    <location>
        <begin position="1"/>
        <end position="25"/>
    </location>
</feature>
<proteinExistence type="predicted"/>
<protein>
    <submittedName>
        <fullName evidence="2">Uncharacterized protein</fullName>
    </submittedName>
</protein>
<dbReference type="AlphaFoldDB" id="A0AAE3VD18"/>
<dbReference type="EMBL" id="JAUSVL010000001">
    <property type="protein sequence ID" value="MDQ0287974.1"/>
    <property type="molecule type" value="Genomic_DNA"/>
</dbReference>
<organism evidence="2 3">
    <name type="scientific">Oligosphaera ethanolica</name>
    <dbReference type="NCBI Taxonomy" id="760260"/>
    <lineage>
        <taxon>Bacteria</taxon>
        <taxon>Pseudomonadati</taxon>
        <taxon>Lentisphaerota</taxon>
        <taxon>Oligosphaeria</taxon>
        <taxon>Oligosphaerales</taxon>
        <taxon>Oligosphaeraceae</taxon>
        <taxon>Oligosphaera</taxon>
    </lineage>
</organism>
<reference evidence="2" key="1">
    <citation type="submission" date="2023-07" db="EMBL/GenBank/DDBJ databases">
        <title>Genomic Encyclopedia of Type Strains, Phase IV (KMG-IV): sequencing the most valuable type-strain genomes for metagenomic binning, comparative biology and taxonomic classification.</title>
        <authorList>
            <person name="Goeker M."/>
        </authorList>
    </citation>
    <scope>NUCLEOTIDE SEQUENCE</scope>
    <source>
        <strain evidence="2">DSM 24202</strain>
    </source>
</reference>
<sequence>MRRLDDLGIAQDGELSTPSDATRSFSAMTTPARQLRANCPRLAQDGEQRQQRGNTVSLMPAMLAAPLF</sequence>
<comment type="caution">
    <text evidence="2">The sequence shown here is derived from an EMBL/GenBank/DDBJ whole genome shotgun (WGS) entry which is preliminary data.</text>
</comment>
<evidence type="ECO:0000256" key="1">
    <source>
        <dbReference type="SAM" id="MobiDB-lite"/>
    </source>
</evidence>